<keyword evidence="3" id="KW-0862">Zinc</keyword>
<name>A0ABR1MFR0_9PEZI</name>
<evidence type="ECO:0000313" key="6">
    <source>
        <dbReference type="EMBL" id="KAK7548166.1"/>
    </source>
</evidence>
<comment type="caution">
    <text evidence="6">The sequence shown here is derived from an EMBL/GenBank/DDBJ whole genome shotgun (WGS) entry which is preliminary data.</text>
</comment>
<evidence type="ECO:0000256" key="4">
    <source>
        <dbReference type="PROSITE-ProRule" id="PRU00175"/>
    </source>
</evidence>
<organism evidence="6 7">
    <name type="scientific">Phyllosticta citricarpa</name>
    <dbReference type="NCBI Taxonomy" id="55181"/>
    <lineage>
        <taxon>Eukaryota</taxon>
        <taxon>Fungi</taxon>
        <taxon>Dikarya</taxon>
        <taxon>Ascomycota</taxon>
        <taxon>Pezizomycotina</taxon>
        <taxon>Dothideomycetes</taxon>
        <taxon>Dothideomycetes incertae sedis</taxon>
        <taxon>Botryosphaeriales</taxon>
        <taxon>Phyllostictaceae</taxon>
        <taxon>Phyllosticta</taxon>
    </lineage>
</organism>
<evidence type="ECO:0000259" key="5">
    <source>
        <dbReference type="PROSITE" id="PS50089"/>
    </source>
</evidence>
<dbReference type="InterPro" id="IPR013083">
    <property type="entry name" value="Znf_RING/FYVE/PHD"/>
</dbReference>
<proteinExistence type="predicted"/>
<dbReference type="Gene3D" id="3.30.40.10">
    <property type="entry name" value="Zinc/RING finger domain, C3HC4 (zinc finger)"/>
    <property type="match status" value="1"/>
</dbReference>
<evidence type="ECO:0000256" key="2">
    <source>
        <dbReference type="ARBA" id="ARBA00022771"/>
    </source>
</evidence>
<dbReference type="PROSITE" id="PS50089">
    <property type="entry name" value="ZF_RING_2"/>
    <property type="match status" value="1"/>
</dbReference>
<dbReference type="SUPFAM" id="SSF57850">
    <property type="entry name" value="RING/U-box"/>
    <property type="match status" value="1"/>
</dbReference>
<sequence length="360" mass="42191">MAQQRLPLFLPPGYVQGADVDDDILLEIQLKFIEDLPEAVEADTNGVTVCPCGDDYVFRPGPRLRKRGTWPAKLPCGHILCDTCINKWLTVENNCPYCRCPFFLKPRWSIYARAGIREYYDRYWETHRWEMRPILEQDPLAEHNVNFKNTAYQYELVVLAQVFLNELIHSLPGTRMGLTHQENIDYTDRVQDRLEHWMNENKWQIRLRDNAWRPDDVFDHVARDPQTAAFVRRIGNLTAEFLNRALSVEFMFPVNNANLFNSLVLWLYEMERIDPEAHDDWKNQAILCMVHCLSHVAQDEDVMLAWEQANRDYEEFSDLNGGPYPASLRKSIRRQAGMAAIADENTTYVNEGYTPRFRVE</sequence>
<keyword evidence="1" id="KW-0479">Metal-binding</keyword>
<dbReference type="InterPro" id="IPR001841">
    <property type="entry name" value="Znf_RING"/>
</dbReference>
<keyword evidence="2 4" id="KW-0863">Zinc-finger</keyword>
<feature type="domain" description="RING-type" evidence="5">
    <location>
        <begin position="52"/>
        <end position="99"/>
    </location>
</feature>
<dbReference type="Proteomes" id="UP001365128">
    <property type="component" value="Unassembled WGS sequence"/>
</dbReference>
<dbReference type="InterPro" id="IPR017907">
    <property type="entry name" value="Znf_RING_CS"/>
</dbReference>
<dbReference type="EMBL" id="JBBPDW010000011">
    <property type="protein sequence ID" value="KAK7548166.1"/>
    <property type="molecule type" value="Genomic_DNA"/>
</dbReference>
<protein>
    <recommendedName>
        <fullName evidence="5">RING-type domain-containing protein</fullName>
    </recommendedName>
</protein>
<gene>
    <name evidence="6" type="ORF">IWX46DRAFT_48956</name>
</gene>
<keyword evidence="7" id="KW-1185">Reference proteome</keyword>
<dbReference type="PROSITE" id="PS00518">
    <property type="entry name" value="ZF_RING_1"/>
    <property type="match status" value="1"/>
</dbReference>
<evidence type="ECO:0000256" key="3">
    <source>
        <dbReference type="ARBA" id="ARBA00022833"/>
    </source>
</evidence>
<evidence type="ECO:0000313" key="7">
    <source>
        <dbReference type="Proteomes" id="UP001365128"/>
    </source>
</evidence>
<accession>A0ABR1MFR0</accession>
<dbReference type="Pfam" id="PF13639">
    <property type="entry name" value="zf-RING_2"/>
    <property type="match status" value="1"/>
</dbReference>
<evidence type="ECO:0000256" key="1">
    <source>
        <dbReference type="ARBA" id="ARBA00022723"/>
    </source>
</evidence>
<reference evidence="6 7" key="1">
    <citation type="submission" date="2024-04" db="EMBL/GenBank/DDBJ databases">
        <title>Phyllosticta paracitricarpa is synonymous to the EU quarantine fungus P. citricarpa based on phylogenomic analyses.</title>
        <authorList>
            <consortium name="Lawrence Berkeley National Laboratory"/>
            <person name="Van Ingen-Buijs V.A."/>
            <person name="Van Westerhoven A.C."/>
            <person name="Haridas S."/>
            <person name="Skiadas P."/>
            <person name="Martin F."/>
            <person name="Groenewald J.Z."/>
            <person name="Crous P.W."/>
            <person name="Seidl M.F."/>
        </authorList>
    </citation>
    <scope>NUCLEOTIDE SEQUENCE [LARGE SCALE GENOMIC DNA]</scope>
    <source>
        <strain evidence="6 7">CBS 122670</strain>
    </source>
</reference>